<dbReference type="Proteomes" id="UP001439008">
    <property type="component" value="Unassembled WGS sequence"/>
</dbReference>
<organism evidence="2 3">
    <name type="scientific">Bonamia ostreae</name>
    <dbReference type="NCBI Taxonomy" id="126728"/>
    <lineage>
        <taxon>Eukaryota</taxon>
        <taxon>Sar</taxon>
        <taxon>Rhizaria</taxon>
        <taxon>Endomyxa</taxon>
        <taxon>Ascetosporea</taxon>
        <taxon>Haplosporida</taxon>
        <taxon>Bonamia</taxon>
    </lineage>
</organism>
<gene>
    <name evidence="2" type="ORF">MHBO_000511</name>
</gene>
<feature type="region of interest" description="Disordered" evidence="1">
    <location>
        <begin position="1"/>
        <end position="75"/>
    </location>
</feature>
<proteinExistence type="predicted"/>
<accession>A0ABV2AFY3</accession>
<name>A0ABV2AFY3_9EUKA</name>
<feature type="compositionally biased region" description="Low complexity" evidence="1">
    <location>
        <begin position="36"/>
        <end position="55"/>
    </location>
</feature>
<comment type="caution">
    <text evidence="2">The sequence shown here is derived from an EMBL/GenBank/DDBJ whole genome shotgun (WGS) entry which is preliminary data.</text>
</comment>
<sequence>MSSLNKSSSNFSDVSSFPSRKKLSLETRHSQNTKFSDFSSANLSSNLSQSNTLSLRTPSKNIRKKPSSNISKTPSVKPQFVVALSEYRNRYFWYCFL</sequence>
<evidence type="ECO:0000313" key="2">
    <source>
        <dbReference type="EMBL" id="MES1918557.1"/>
    </source>
</evidence>
<feature type="compositionally biased region" description="Low complexity" evidence="1">
    <location>
        <begin position="1"/>
        <end position="18"/>
    </location>
</feature>
<evidence type="ECO:0000313" key="3">
    <source>
        <dbReference type="Proteomes" id="UP001439008"/>
    </source>
</evidence>
<dbReference type="EMBL" id="JBDODL010000084">
    <property type="protein sequence ID" value="MES1918557.1"/>
    <property type="molecule type" value="Genomic_DNA"/>
</dbReference>
<reference evidence="2 3" key="1">
    <citation type="journal article" date="2024" name="BMC Biol.">
        <title>Comparative genomics of Ascetosporea gives new insight into the evolutionary basis for animal parasitism in Rhizaria.</title>
        <authorList>
            <person name="Hiltunen Thoren M."/>
            <person name="Onut-Brannstrom I."/>
            <person name="Alfjorden A."/>
            <person name="Peckova H."/>
            <person name="Swords F."/>
            <person name="Hooper C."/>
            <person name="Holzer A.S."/>
            <person name="Bass D."/>
            <person name="Burki F."/>
        </authorList>
    </citation>
    <scope>NUCLEOTIDE SEQUENCE [LARGE SCALE GENOMIC DNA]</scope>
    <source>
        <strain evidence="2">20-A016</strain>
    </source>
</reference>
<protein>
    <submittedName>
        <fullName evidence="2">Uncharacterized protein</fullName>
    </submittedName>
</protein>
<keyword evidence="3" id="KW-1185">Reference proteome</keyword>
<evidence type="ECO:0000256" key="1">
    <source>
        <dbReference type="SAM" id="MobiDB-lite"/>
    </source>
</evidence>